<dbReference type="Proteomes" id="UP000234845">
    <property type="component" value="Unassembled WGS sequence"/>
</dbReference>
<gene>
    <name evidence="1" type="ORF">CWI75_06510</name>
</gene>
<dbReference type="Pfam" id="PF20181">
    <property type="entry name" value="DUF6544"/>
    <property type="match status" value="1"/>
</dbReference>
<keyword evidence="2" id="KW-1185">Reference proteome</keyword>
<dbReference type="InterPro" id="IPR046674">
    <property type="entry name" value="DUF6544"/>
</dbReference>
<dbReference type="EMBL" id="PKLZ01000003">
    <property type="protein sequence ID" value="PLW83070.1"/>
    <property type="molecule type" value="Genomic_DNA"/>
</dbReference>
<reference evidence="2" key="1">
    <citation type="submission" date="2017-11" db="EMBL/GenBank/DDBJ databases">
        <title>The draft genome sequence of Chromatocurvus sp. F02.</title>
        <authorList>
            <person name="Du Z.-J."/>
            <person name="Chang Y.-Q."/>
        </authorList>
    </citation>
    <scope>NUCLEOTIDE SEQUENCE [LARGE SCALE GENOMIC DNA]</scope>
    <source>
        <strain evidence="2">F02</strain>
    </source>
</reference>
<evidence type="ECO:0000313" key="1">
    <source>
        <dbReference type="EMBL" id="PLW83070.1"/>
    </source>
</evidence>
<dbReference type="RefSeq" id="WP_101520671.1">
    <property type="nucleotide sequence ID" value="NZ_PKLZ01000003.1"/>
</dbReference>
<name>A0A2N5Y3U7_9GAMM</name>
<evidence type="ECO:0000313" key="2">
    <source>
        <dbReference type="Proteomes" id="UP000234845"/>
    </source>
</evidence>
<protein>
    <submittedName>
        <fullName evidence="1">Uncharacterized protein</fullName>
    </submittedName>
</protein>
<dbReference type="OrthoDB" id="3671061at2"/>
<organism evidence="1 2">
    <name type="scientific">Kineobactrum sediminis</name>
    <dbReference type="NCBI Taxonomy" id="1905677"/>
    <lineage>
        <taxon>Bacteria</taxon>
        <taxon>Pseudomonadati</taxon>
        <taxon>Pseudomonadota</taxon>
        <taxon>Gammaproteobacteria</taxon>
        <taxon>Cellvibrionales</taxon>
        <taxon>Halieaceae</taxon>
        <taxon>Kineobactrum</taxon>
    </lineage>
</organism>
<proteinExistence type="predicted"/>
<comment type="caution">
    <text evidence="1">The sequence shown here is derived from an EMBL/GenBank/DDBJ whole genome shotgun (WGS) entry which is preliminary data.</text>
</comment>
<sequence length="282" mass="31197">MTFIGAFAVLFLCGILILVALRLGDQRADGAEWRRLAALQPETPQRHSDQLIVGLPEPARRYFSFMIEPGTPLLRVAEIEMSGWFSLGTRDSPSYQLMVARQILAAPDGFVWAMRTRGGMAVSGSDSGMWTRFRIFGLIPVVRVGAAPDHTRSAFGRCVAEAVAWTPAALLPGPLAIWEAVNDDTARVTVRHGDLSQAVDVTVDRDGRPVAVSFQRWSNANPDKVYRLQPFGALLSDFREVRGYRLPFRVEAGNLFGTDDYFPFFLADVRTIRFPWAAPGPG</sequence>
<accession>A0A2N5Y3U7</accession>
<dbReference type="AlphaFoldDB" id="A0A2N5Y3U7"/>